<evidence type="ECO:0000256" key="1">
    <source>
        <dbReference type="SAM" id="Phobius"/>
    </source>
</evidence>
<evidence type="ECO:0000313" key="2">
    <source>
        <dbReference type="EMBL" id="OIW31223.1"/>
    </source>
</evidence>
<organism evidence="2 3">
    <name type="scientific">Coniochaeta ligniaria NRRL 30616</name>
    <dbReference type="NCBI Taxonomy" id="1408157"/>
    <lineage>
        <taxon>Eukaryota</taxon>
        <taxon>Fungi</taxon>
        <taxon>Dikarya</taxon>
        <taxon>Ascomycota</taxon>
        <taxon>Pezizomycotina</taxon>
        <taxon>Sordariomycetes</taxon>
        <taxon>Sordariomycetidae</taxon>
        <taxon>Coniochaetales</taxon>
        <taxon>Coniochaetaceae</taxon>
        <taxon>Coniochaeta</taxon>
    </lineage>
</organism>
<gene>
    <name evidence="2" type="ORF">CONLIGDRAFT_631147</name>
</gene>
<accession>A0A1J7IU71</accession>
<evidence type="ECO:0000313" key="3">
    <source>
        <dbReference type="Proteomes" id="UP000182658"/>
    </source>
</evidence>
<keyword evidence="3" id="KW-1185">Reference proteome</keyword>
<dbReference type="EMBL" id="KV875096">
    <property type="protein sequence ID" value="OIW31223.1"/>
    <property type="molecule type" value="Genomic_DNA"/>
</dbReference>
<protein>
    <submittedName>
        <fullName evidence="2">Uncharacterized protein</fullName>
    </submittedName>
</protein>
<keyword evidence="1" id="KW-0812">Transmembrane</keyword>
<name>A0A1J7IU71_9PEZI</name>
<dbReference type="Proteomes" id="UP000182658">
    <property type="component" value="Unassembled WGS sequence"/>
</dbReference>
<proteinExistence type="predicted"/>
<keyword evidence="1" id="KW-1133">Transmembrane helix</keyword>
<sequence length="54" mass="6065">MPPLFHHSRARDDDGQASQVVFSVIIGVMAAILAFACVYCTVHWFRTRSGRELT</sequence>
<keyword evidence="1" id="KW-0472">Membrane</keyword>
<dbReference type="InParanoid" id="A0A1J7IU71"/>
<dbReference type="AlphaFoldDB" id="A0A1J7IU71"/>
<reference evidence="2 3" key="1">
    <citation type="submission" date="2016-10" db="EMBL/GenBank/DDBJ databases">
        <title>Draft genome sequence of Coniochaeta ligniaria NRRL30616, a lignocellulolytic fungus for bioabatement of inhibitors in plant biomass hydrolysates.</title>
        <authorList>
            <consortium name="DOE Joint Genome Institute"/>
            <person name="Jimenez D.J."/>
            <person name="Hector R.E."/>
            <person name="Riley R."/>
            <person name="Sun H."/>
            <person name="Grigoriev I.V."/>
            <person name="Van Elsas J.D."/>
            <person name="Nichols N.N."/>
        </authorList>
    </citation>
    <scope>NUCLEOTIDE SEQUENCE [LARGE SCALE GENOMIC DNA]</scope>
    <source>
        <strain evidence="2 3">NRRL 30616</strain>
    </source>
</reference>
<feature type="transmembrane region" description="Helical" evidence="1">
    <location>
        <begin position="20"/>
        <end position="45"/>
    </location>
</feature>